<evidence type="ECO:0000313" key="1">
    <source>
        <dbReference type="EMBL" id="KAK1889058.1"/>
    </source>
</evidence>
<proteinExistence type="predicted"/>
<accession>A0AAD9BVE4</accession>
<name>A0AAD9BVE4_DISEL</name>
<dbReference type="EMBL" id="JASDAP010000017">
    <property type="protein sequence ID" value="KAK1889058.1"/>
    <property type="molecule type" value="Genomic_DNA"/>
</dbReference>
<comment type="caution">
    <text evidence="1">The sequence shown here is derived from an EMBL/GenBank/DDBJ whole genome shotgun (WGS) entry which is preliminary data.</text>
</comment>
<sequence length="430" mass="49218">MTVQEVKTRRAELKMAVMLANHNLPLAVTDHLGPLMKECFKDSPTAQDYKCARTKTSCLINKVLAPHYQNALVMLMRENPYTTITDGSNDTGREKMNYNAAVSHFDLEDVVVDVGFWFKGSTNRKGFLAEFCELFESEYLEVLQHASVRWLSLETCVTRILRLYEPLASYFQSTEGNQPRLKRLQGAFSDPMTEVYLLFYQSTIPAFTSLNLLFQRQHPSIFLLQDEMITFIRKLCSKFLLPTVLQTHLKPQDIPYVDKENHLPGYKLNVGFITRVRLNHLLDAGDITAQKVELFHTASLNFFVKAVEFLDVRQRAECGVEDALYFVDRYAHLLPYHSPQDHDSLGEEFLDYQTMPVPILEADPDIEGFWANMASLKHKVTGVGRFDRLSTVAKLVLVLPHSNADAEQRKSNTAPCREEERESIYMCVSG</sequence>
<keyword evidence="2" id="KW-1185">Reference proteome</keyword>
<feature type="non-terminal residue" evidence="1">
    <location>
        <position position="1"/>
    </location>
</feature>
<dbReference type="Proteomes" id="UP001228049">
    <property type="component" value="Unassembled WGS sequence"/>
</dbReference>
<reference evidence="1" key="1">
    <citation type="submission" date="2023-04" db="EMBL/GenBank/DDBJ databases">
        <title>Chromosome-level genome of Chaenocephalus aceratus.</title>
        <authorList>
            <person name="Park H."/>
        </authorList>
    </citation>
    <scope>NUCLEOTIDE SEQUENCE</scope>
    <source>
        <strain evidence="1">DE</strain>
        <tissue evidence="1">Muscle</tissue>
    </source>
</reference>
<protein>
    <submittedName>
        <fullName evidence="1">SCAN domain containing protein 3</fullName>
    </submittedName>
</protein>
<gene>
    <name evidence="1" type="ORF">KUDE01_013736</name>
</gene>
<organism evidence="1 2">
    <name type="scientific">Dissostichus eleginoides</name>
    <name type="common">Patagonian toothfish</name>
    <name type="synonym">Dissostichus amissus</name>
    <dbReference type="NCBI Taxonomy" id="100907"/>
    <lineage>
        <taxon>Eukaryota</taxon>
        <taxon>Metazoa</taxon>
        <taxon>Chordata</taxon>
        <taxon>Craniata</taxon>
        <taxon>Vertebrata</taxon>
        <taxon>Euteleostomi</taxon>
        <taxon>Actinopterygii</taxon>
        <taxon>Neopterygii</taxon>
        <taxon>Teleostei</taxon>
        <taxon>Neoteleostei</taxon>
        <taxon>Acanthomorphata</taxon>
        <taxon>Eupercaria</taxon>
        <taxon>Perciformes</taxon>
        <taxon>Notothenioidei</taxon>
        <taxon>Nototheniidae</taxon>
        <taxon>Dissostichus</taxon>
    </lineage>
</organism>
<dbReference type="PANTHER" id="PTHR37162">
    <property type="entry name" value="HAT FAMILY DIMERISATION DOMAINCONTAINING PROTEIN-RELATED"/>
    <property type="match status" value="1"/>
</dbReference>
<evidence type="ECO:0000313" key="2">
    <source>
        <dbReference type="Proteomes" id="UP001228049"/>
    </source>
</evidence>
<dbReference type="PANTHER" id="PTHR37162:SF1">
    <property type="entry name" value="BED-TYPE DOMAIN-CONTAINING PROTEIN"/>
    <property type="match status" value="1"/>
</dbReference>
<dbReference type="AlphaFoldDB" id="A0AAD9BVE4"/>